<gene>
    <name evidence="1" type="ORF">MTR67_052648</name>
</gene>
<reference evidence="1" key="1">
    <citation type="submission" date="2023-08" db="EMBL/GenBank/DDBJ databases">
        <title>A de novo genome assembly of Solanum verrucosum Schlechtendal, a Mexican diploid species geographically isolated from the other diploid A-genome species in potato relatives.</title>
        <authorList>
            <person name="Hosaka K."/>
        </authorList>
    </citation>
    <scope>NUCLEOTIDE SEQUENCE</scope>
    <source>
        <tissue evidence="1">Young leaves</tissue>
    </source>
</reference>
<protein>
    <submittedName>
        <fullName evidence="1">Uncharacterized protein</fullName>
    </submittedName>
</protein>
<accession>A0AAF0V9I8</accession>
<dbReference type="AlphaFoldDB" id="A0AAF0V9I8"/>
<sequence length="182" mass="19598">MSEAGGEPRTTSTGRGLTYGPWMVTVSCTWIQFLRPGAEVKFSLVEMAGLMVEKPEVETSDDVITAVGESFVVDRAYRSCLVSLVGSDTCVDLIILGMVYFAIILGNVVSKEGIWIDPAKIEVVKECLDFTVYCDASGDGIGGVLMQKGKANVVVDALSRKTYSIGSLVVISVDERPLARYV</sequence>
<name>A0AAF0V9I8_SOLVR</name>
<evidence type="ECO:0000313" key="2">
    <source>
        <dbReference type="Proteomes" id="UP001234989"/>
    </source>
</evidence>
<keyword evidence="2" id="KW-1185">Reference proteome</keyword>
<proteinExistence type="predicted"/>
<evidence type="ECO:0000313" key="1">
    <source>
        <dbReference type="EMBL" id="WMV59263.1"/>
    </source>
</evidence>
<dbReference type="Proteomes" id="UP001234989">
    <property type="component" value="Chromosome 12"/>
</dbReference>
<organism evidence="1 2">
    <name type="scientific">Solanum verrucosum</name>
    <dbReference type="NCBI Taxonomy" id="315347"/>
    <lineage>
        <taxon>Eukaryota</taxon>
        <taxon>Viridiplantae</taxon>
        <taxon>Streptophyta</taxon>
        <taxon>Embryophyta</taxon>
        <taxon>Tracheophyta</taxon>
        <taxon>Spermatophyta</taxon>
        <taxon>Magnoliopsida</taxon>
        <taxon>eudicotyledons</taxon>
        <taxon>Gunneridae</taxon>
        <taxon>Pentapetalae</taxon>
        <taxon>asterids</taxon>
        <taxon>lamiids</taxon>
        <taxon>Solanales</taxon>
        <taxon>Solanaceae</taxon>
        <taxon>Solanoideae</taxon>
        <taxon>Solaneae</taxon>
        <taxon>Solanum</taxon>
    </lineage>
</organism>
<dbReference type="EMBL" id="CP133623">
    <property type="protein sequence ID" value="WMV59263.1"/>
    <property type="molecule type" value="Genomic_DNA"/>
</dbReference>